<dbReference type="GO" id="GO:0003824">
    <property type="term" value="F:catalytic activity"/>
    <property type="evidence" value="ECO:0007669"/>
    <property type="project" value="InterPro"/>
</dbReference>
<dbReference type="EMBL" id="CM000833">
    <property type="protein sequence ID" value="EET03868.1"/>
    <property type="molecule type" value="Genomic_DNA"/>
</dbReference>
<dbReference type="PANTHER" id="PTHR48229:SF1">
    <property type="entry name" value="ALPHA METHYLACYL-COA RACEMASE-RELATED"/>
    <property type="match status" value="1"/>
</dbReference>
<dbReference type="AlphaFoldDB" id="A0A0E1VSP2"/>
<proteinExistence type="predicted"/>
<gene>
    <name evidence="1" type="ORF">BURPS1710A_A0921</name>
</gene>
<dbReference type="Gene3D" id="3.40.50.10540">
    <property type="entry name" value="Crotonobetainyl-coa:carnitine coa-transferase, domain 1"/>
    <property type="match status" value="1"/>
</dbReference>
<dbReference type="InterPro" id="IPR003673">
    <property type="entry name" value="CoA-Trfase_fam_III"/>
</dbReference>
<protein>
    <submittedName>
        <fullName evidence="1">CAIB/BAIF family protein</fullName>
    </submittedName>
</protein>
<sequence>MFDLAASSHTEPSGHARAAAYLRDIWQAANGDPEWLRTLAFGGAGVLPSAFPVTDFASAAIGAASVALAEFVHRATGRLPGVRVDRRYASLWFGTSLRPRGWNMPPLWDAIAGDYRTADGWIRLHTNAPHHRAAALAVLGAPPERQAVARAVGQWRGDALESAVVEHGGCAAVMRTEDEWARHPQGRAVRAEPLMIHDDVSIDGPRPAWPMSAERPLRGVRVLDLTRILAGPVATRFLAGFGAQVLRIDPIGWDEPGTVPEVVLGKRCARANLACADGRALLRRLIGEADVMVHGYRPGALDRLGFDADERRRINPGLVDVSLDAYGWSGPWRGRRGFDSLVQTSAGIAAAGMREAGADRPVPLPVQALDHGTGYLLAAAAIRGLVRRLATGAGTSTRASLARTAVLLTSGGLQEAGRQPIAPETAGDLDAWIEDTSWGPAQRVRAPVTIECAPVQWPHPARALGTSPAEWA</sequence>
<accession>A0A0E1VSP2</accession>
<reference evidence="1" key="1">
    <citation type="submission" date="2009-05" db="EMBL/GenBank/DDBJ databases">
        <authorList>
            <person name="Harkins D.M."/>
            <person name="DeShazer D."/>
            <person name="Woods D.E."/>
            <person name="Brinkac L.M."/>
            <person name="Brown K.A."/>
            <person name="Hung G.C."/>
            <person name="Tuanyok A."/>
            <person name="Zhang B."/>
            <person name="Nierman W.C."/>
        </authorList>
    </citation>
    <scope>NUCLEOTIDE SEQUENCE [LARGE SCALE GENOMIC DNA]</scope>
    <source>
        <strain evidence="1">1710a</strain>
    </source>
</reference>
<name>A0A0E1VSP2_BURPE</name>
<dbReference type="SUPFAM" id="SSF89796">
    <property type="entry name" value="CoA-transferase family III (CaiB/BaiF)"/>
    <property type="match status" value="2"/>
</dbReference>
<dbReference type="RefSeq" id="WP_004528560.1">
    <property type="nucleotide sequence ID" value="NZ_CM000833.1"/>
</dbReference>
<dbReference type="InterPro" id="IPR052985">
    <property type="entry name" value="CoA-trans_III_biosynth/detox"/>
</dbReference>
<dbReference type="InterPro" id="IPR023606">
    <property type="entry name" value="CoA-Trfase_III_dom_1_sf"/>
</dbReference>
<organism evidence="1">
    <name type="scientific">Burkholderia pseudomallei 1710a</name>
    <dbReference type="NCBI Taxonomy" id="320371"/>
    <lineage>
        <taxon>Bacteria</taxon>
        <taxon>Pseudomonadati</taxon>
        <taxon>Pseudomonadota</taxon>
        <taxon>Betaproteobacteria</taxon>
        <taxon>Burkholderiales</taxon>
        <taxon>Burkholderiaceae</taxon>
        <taxon>Burkholderia</taxon>
        <taxon>pseudomallei group</taxon>
    </lineage>
</organism>
<dbReference type="Pfam" id="PF02515">
    <property type="entry name" value="CoA_transf_3"/>
    <property type="match status" value="1"/>
</dbReference>
<dbReference type="Proteomes" id="UP000001812">
    <property type="component" value="Chromosome II"/>
</dbReference>
<evidence type="ECO:0000313" key="1">
    <source>
        <dbReference type="EMBL" id="EET03868.1"/>
    </source>
</evidence>
<dbReference type="HOGENOM" id="CLU_021588_0_1_4"/>
<dbReference type="PANTHER" id="PTHR48229">
    <property type="entry name" value="CAIB/BAIF FAMILY ENZYME (AFU_ORTHOLOGUE AFUA_1G05360)-RELATED"/>
    <property type="match status" value="1"/>
</dbReference>